<dbReference type="InterPro" id="IPR027478">
    <property type="entry name" value="LdcA_N"/>
</dbReference>
<reference evidence="9 10" key="1">
    <citation type="submission" date="2018-06" db="EMBL/GenBank/DDBJ databases">
        <title>Genomic Encyclopedia of Archaeal and Bacterial Type Strains, Phase II (KMG-II): from individual species to whole genera.</title>
        <authorList>
            <person name="Goeker M."/>
        </authorList>
    </citation>
    <scope>NUCLEOTIDE SEQUENCE [LARGE SCALE GENOMIC DNA]</scope>
    <source>
        <strain evidence="9 10">DSM 27372</strain>
    </source>
</reference>
<dbReference type="InterPro" id="IPR040449">
    <property type="entry name" value="Peptidase_S66_N"/>
</dbReference>
<dbReference type="InterPro" id="IPR029062">
    <property type="entry name" value="Class_I_gatase-like"/>
</dbReference>
<keyword evidence="4" id="KW-0378">Hydrolase</keyword>
<dbReference type="GO" id="GO:0004180">
    <property type="term" value="F:carboxypeptidase activity"/>
    <property type="evidence" value="ECO:0007669"/>
    <property type="project" value="UniProtKB-KW"/>
</dbReference>
<dbReference type="AlphaFoldDB" id="A0A318UDW8"/>
<feature type="domain" description="LD-carboxypeptidase N-terminal" evidence="7">
    <location>
        <begin position="49"/>
        <end position="164"/>
    </location>
</feature>
<dbReference type="InterPro" id="IPR027461">
    <property type="entry name" value="Carboxypeptidase_A_C_sf"/>
</dbReference>
<dbReference type="InterPro" id="IPR040921">
    <property type="entry name" value="Peptidase_S66C"/>
</dbReference>
<dbReference type="Gene3D" id="3.50.30.60">
    <property type="entry name" value="LD-carboxypeptidase A C-terminal domain-like"/>
    <property type="match status" value="1"/>
</dbReference>
<protein>
    <submittedName>
        <fullName evidence="9">Muramoyltetrapeptide carboxypeptidase</fullName>
    </submittedName>
</protein>
<dbReference type="OrthoDB" id="9807329at2"/>
<accession>A0A318UDW8</accession>
<feature type="active site" description="Charge relay system" evidence="6">
    <location>
        <position position="316"/>
    </location>
</feature>
<evidence type="ECO:0000256" key="6">
    <source>
        <dbReference type="PIRSR" id="PIRSR028757-1"/>
    </source>
</evidence>
<name>A0A318UDW8_9SPHI</name>
<evidence type="ECO:0000313" key="9">
    <source>
        <dbReference type="EMBL" id="PYF72859.1"/>
    </source>
</evidence>
<dbReference type="SUPFAM" id="SSF141986">
    <property type="entry name" value="LD-carboxypeptidase A C-terminal domain-like"/>
    <property type="match status" value="1"/>
</dbReference>
<evidence type="ECO:0000256" key="5">
    <source>
        <dbReference type="ARBA" id="ARBA00022825"/>
    </source>
</evidence>
<comment type="similarity">
    <text evidence="1">Belongs to the peptidase S66 family.</text>
</comment>
<dbReference type="Gene3D" id="3.40.50.10740">
    <property type="entry name" value="Class I glutamine amidotransferase-like"/>
    <property type="match status" value="1"/>
</dbReference>
<dbReference type="Proteomes" id="UP000248198">
    <property type="component" value="Unassembled WGS sequence"/>
</dbReference>
<gene>
    <name evidence="9" type="ORF">B0O44_105232</name>
</gene>
<sequence length="344" mass="37894">MNRKKFLSSAVFATAALSSLEGWTAGNTVKEESRLVYRIPPYLKSGDVIGITCPAGFITLEEIMPAVKLMESWGFHCKIGKTVGARDFTFGGTDAERAADLQQMLDDPGLKAIMCARGGYGAVRIIDQLDFKNFVSRPKWIIGFSDITVLHCHLDRNFKIASLHSKMCNSFPSDWSLAEPVQIETILSIRQALAGDDLSYLAPFNAHNKLGSAEGLLVGGNLSIIETLAGSHSDLQTDGKILFVEDTGEYLYGIDRMFWNLKRNGKLSKLKGLVVGGFKLKPDDPGEEFGRTVQEIVLEKIKEFDYPVCFDFPVGHQRNNVALKCGVKHLLKVEGDRSSLKSIG</sequence>
<feature type="domain" description="LD-carboxypeptidase C-terminal" evidence="8">
    <location>
        <begin position="214"/>
        <end position="328"/>
    </location>
</feature>
<keyword evidence="2 9" id="KW-0121">Carboxypeptidase</keyword>
<feature type="active site" description="Nucleophile" evidence="6">
    <location>
        <position position="145"/>
    </location>
</feature>
<dbReference type="GO" id="GO:0006508">
    <property type="term" value="P:proteolysis"/>
    <property type="evidence" value="ECO:0007669"/>
    <property type="project" value="UniProtKB-KW"/>
</dbReference>
<evidence type="ECO:0000259" key="7">
    <source>
        <dbReference type="Pfam" id="PF02016"/>
    </source>
</evidence>
<evidence type="ECO:0000256" key="2">
    <source>
        <dbReference type="ARBA" id="ARBA00022645"/>
    </source>
</evidence>
<evidence type="ECO:0000313" key="10">
    <source>
        <dbReference type="Proteomes" id="UP000248198"/>
    </source>
</evidence>
<evidence type="ECO:0000256" key="1">
    <source>
        <dbReference type="ARBA" id="ARBA00010233"/>
    </source>
</evidence>
<dbReference type="CDD" id="cd07025">
    <property type="entry name" value="Peptidase_S66"/>
    <property type="match status" value="1"/>
</dbReference>
<keyword evidence="3" id="KW-0645">Protease</keyword>
<dbReference type="Pfam" id="PF17676">
    <property type="entry name" value="Peptidase_S66C"/>
    <property type="match status" value="1"/>
</dbReference>
<keyword evidence="10" id="KW-1185">Reference proteome</keyword>
<dbReference type="Pfam" id="PF02016">
    <property type="entry name" value="Peptidase_S66"/>
    <property type="match status" value="1"/>
</dbReference>
<proteinExistence type="inferred from homology"/>
<dbReference type="PANTHER" id="PTHR30237">
    <property type="entry name" value="MURAMOYLTETRAPEPTIDE CARBOXYPEPTIDASE"/>
    <property type="match status" value="1"/>
</dbReference>
<dbReference type="SUPFAM" id="SSF52317">
    <property type="entry name" value="Class I glutamine amidotransferase-like"/>
    <property type="match status" value="1"/>
</dbReference>
<comment type="caution">
    <text evidence="9">The sequence shown here is derived from an EMBL/GenBank/DDBJ whole genome shotgun (WGS) entry which is preliminary data.</text>
</comment>
<dbReference type="GO" id="GO:0008236">
    <property type="term" value="F:serine-type peptidase activity"/>
    <property type="evidence" value="ECO:0007669"/>
    <property type="project" value="UniProtKB-KW"/>
</dbReference>
<evidence type="ECO:0000256" key="4">
    <source>
        <dbReference type="ARBA" id="ARBA00022801"/>
    </source>
</evidence>
<dbReference type="EMBL" id="QKLU01000005">
    <property type="protein sequence ID" value="PYF72859.1"/>
    <property type="molecule type" value="Genomic_DNA"/>
</dbReference>
<dbReference type="PIRSF" id="PIRSF028757">
    <property type="entry name" value="LD-carboxypeptidase"/>
    <property type="match status" value="1"/>
</dbReference>
<keyword evidence="5" id="KW-0720">Serine protease</keyword>
<dbReference type="PANTHER" id="PTHR30237:SF2">
    <property type="entry name" value="MUREIN TETRAPEPTIDE CARBOXYPEPTIDASE"/>
    <property type="match status" value="1"/>
</dbReference>
<evidence type="ECO:0000256" key="3">
    <source>
        <dbReference type="ARBA" id="ARBA00022670"/>
    </source>
</evidence>
<feature type="active site" description="Charge relay system" evidence="6">
    <location>
        <position position="245"/>
    </location>
</feature>
<evidence type="ECO:0000259" key="8">
    <source>
        <dbReference type="Pfam" id="PF17676"/>
    </source>
</evidence>
<organism evidence="9 10">
    <name type="scientific">Pedobacter nutrimenti</name>
    <dbReference type="NCBI Taxonomy" id="1241337"/>
    <lineage>
        <taxon>Bacteria</taxon>
        <taxon>Pseudomonadati</taxon>
        <taxon>Bacteroidota</taxon>
        <taxon>Sphingobacteriia</taxon>
        <taxon>Sphingobacteriales</taxon>
        <taxon>Sphingobacteriaceae</taxon>
        <taxon>Pedobacter</taxon>
    </lineage>
</organism>
<dbReference type="InterPro" id="IPR003507">
    <property type="entry name" value="S66_fam"/>
</dbReference>